<accession>A0AAE9C3K7</accession>
<keyword evidence="2" id="KW-1185">Reference proteome</keyword>
<protein>
    <submittedName>
        <fullName evidence="1">Uncharacterized protein</fullName>
    </submittedName>
</protein>
<dbReference type="EMBL" id="OK040790">
    <property type="protein sequence ID" value="UDL16009.1"/>
    <property type="molecule type" value="Genomic_DNA"/>
</dbReference>
<dbReference type="KEGG" id="vg:80019900"/>
<dbReference type="Proteomes" id="UP000827768">
    <property type="component" value="Segment"/>
</dbReference>
<name>A0AAE9C3K7_9CAUD</name>
<evidence type="ECO:0000313" key="1">
    <source>
        <dbReference type="EMBL" id="UDL16009.1"/>
    </source>
</evidence>
<organism evidence="1 2">
    <name type="scientific">Microbacterium phage Pumpernickel</name>
    <dbReference type="NCBI Taxonomy" id="2885983"/>
    <lineage>
        <taxon>Viruses</taxon>
        <taxon>Duplodnaviria</taxon>
        <taxon>Heunggongvirae</taxon>
        <taxon>Uroviricota</taxon>
        <taxon>Caudoviricetes</taxon>
        <taxon>Pumpernickelvirus</taxon>
        <taxon>Pumpernickelvirus pumpernickel</taxon>
    </lineage>
</organism>
<dbReference type="GeneID" id="80019900"/>
<reference evidence="1" key="1">
    <citation type="submission" date="2021-09" db="EMBL/GenBank/DDBJ databases">
        <authorList>
            <person name="Andersen S.H."/>
            <person name="Beall E.A."/>
            <person name="Cappelle B."/>
            <person name="Falteisek K.J."/>
            <person name="Fenske B.A."/>
            <person name="Gansluckner N.W."/>
            <person name="Gilbertson S.M."/>
            <person name="Krings K.J."/>
            <person name="Mobeck M."/>
            <person name="Odeku J.O."/>
            <person name="Poncelet M.E."/>
            <person name="Rohr J.R."/>
            <person name="Rolands L."/>
            <person name="Whipple C.D."/>
            <person name="Whipple E.M."/>
            <person name="Spring A.M."/>
            <person name="Klyczek K."/>
            <person name="Garlena R.A."/>
            <person name="Russell D.A."/>
            <person name="Pope W.H."/>
            <person name="Jacobs-Sera D."/>
            <person name="Hatfull G.F."/>
        </authorList>
    </citation>
    <scope>NUCLEOTIDE SEQUENCE</scope>
</reference>
<evidence type="ECO:0000313" key="2">
    <source>
        <dbReference type="Proteomes" id="UP000827768"/>
    </source>
</evidence>
<proteinExistence type="predicted"/>
<sequence length="55" mass="6166">MAYGTAIVQKSNGRILDIDLSLSKEDAEALTDKMNKKQADWGLSTEWRVVKVEVL</sequence>
<dbReference type="RefSeq" id="YP_010755249.1">
    <property type="nucleotide sequence ID" value="NC_073468.1"/>
</dbReference>
<gene>
    <name evidence="1" type="primary">259</name>
    <name evidence="1" type="ORF">SEA_PUMPERNICKEL_259</name>
</gene>